<evidence type="ECO:0000256" key="1">
    <source>
        <dbReference type="ARBA" id="ARBA00004948"/>
    </source>
</evidence>
<keyword evidence="5" id="KW-1185">Reference proteome</keyword>
<name>A0A1N6DH84_9BACT</name>
<feature type="domain" description="Thiamine phosphate synthase/TenI" evidence="3">
    <location>
        <begin position="7"/>
        <end position="189"/>
    </location>
</feature>
<dbReference type="SUPFAM" id="SSF51391">
    <property type="entry name" value="Thiamin phosphate synthase"/>
    <property type="match status" value="1"/>
</dbReference>
<dbReference type="Pfam" id="PF02581">
    <property type="entry name" value="TMP-TENI"/>
    <property type="match status" value="1"/>
</dbReference>
<dbReference type="PANTHER" id="PTHR20857:SF23">
    <property type="entry name" value="THIAMINE BIOSYNTHETIC BIFUNCTIONAL ENZYME"/>
    <property type="match status" value="1"/>
</dbReference>
<dbReference type="GO" id="GO:0005737">
    <property type="term" value="C:cytoplasm"/>
    <property type="evidence" value="ECO:0007669"/>
    <property type="project" value="TreeGrafter"/>
</dbReference>
<dbReference type="InterPro" id="IPR013785">
    <property type="entry name" value="Aldolase_TIM"/>
</dbReference>
<organism evidence="4 5">
    <name type="scientific">Algoriphagus halophilus</name>
    <dbReference type="NCBI Taxonomy" id="226505"/>
    <lineage>
        <taxon>Bacteria</taxon>
        <taxon>Pseudomonadati</taxon>
        <taxon>Bacteroidota</taxon>
        <taxon>Cytophagia</taxon>
        <taxon>Cytophagales</taxon>
        <taxon>Cyclobacteriaceae</taxon>
        <taxon>Algoriphagus</taxon>
    </lineage>
</organism>
<dbReference type="OrthoDB" id="9812206at2"/>
<dbReference type="GO" id="GO:0009228">
    <property type="term" value="P:thiamine biosynthetic process"/>
    <property type="evidence" value="ECO:0007669"/>
    <property type="project" value="UniProtKB-KW"/>
</dbReference>
<dbReference type="STRING" id="226505.SAMN05444394_0899"/>
<dbReference type="Gene3D" id="3.20.20.70">
    <property type="entry name" value="Aldolase class I"/>
    <property type="match status" value="1"/>
</dbReference>
<dbReference type="GO" id="GO:0004789">
    <property type="term" value="F:thiamine-phosphate diphosphorylase activity"/>
    <property type="evidence" value="ECO:0007669"/>
    <property type="project" value="TreeGrafter"/>
</dbReference>
<dbReference type="RefSeq" id="WP_074223611.1">
    <property type="nucleotide sequence ID" value="NZ_FSRC01000001.1"/>
</dbReference>
<dbReference type="Proteomes" id="UP000185221">
    <property type="component" value="Unassembled WGS sequence"/>
</dbReference>
<accession>A0A1N6DH84</accession>
<protein>
    <submittedName>
        <fullName evidence="4">Thiamine-phosphate pyrophosphorylase</fullName>
    </submittedName>
</protein>
<dbReference type="PANTHER" id="PTHR20857">
    <property type="entry name" value="THIAMINE-PHOSPHATE PYROPHOSPHORYLASE"/>
    <property type="match status" value="1"/>
</dbReference>
<evidence type="ECO:0000313" key="4">
    <source>
        <dbReference type="EMBL" id="SIN70086.1"/>
    </source>
</evidence>
<evidence type="ECO:0000259" key="3">
    <source>
        <dbReference type="Pfam" id="PF02581"/>
    </source>
</evidence>
<keyword evidence="2" id="KW-0784">Thiamine biosynthesis</keyword>
<dbReference type="InterPro" id="IPR036206">
    <property type="entry name" value="ThiamineP_synth_sf"/>
</dbReference>
<dbReference type="CDD" id="cd00564">
    <property type="entry name" value="TMP_TenI"/>
    <property type="match status" value="1"/>
</dbReference>
<sequence length="207" mass="23591">MKKLEGIYLVLDPNQPWLELLEKTQQALKGGVQLLQIWNHWPEQVTEQDKIKFCQDIKKIAQTYQVPVLINEDWKLAEKCNLDGVHLDKVPEEFELIRESLKSKIIGLTVGNQEELILWAEENQLSYISFCSVFPSSSVDTCELVHPESIQQARKLTSLPIFLSGGINPENLEKLSHFSFEGIAVISGILNSTDPEMAVQTYLQQLK</sequence>
<dbReference type="AlphaFoldDB" id="A0A1N6DH84"/>
<dbReference type="InterPro" id="IPR022998">
    <property type="entry name" value="ThiamineP_synth_TenI"/>
</dbReference>
<evidence type="ECO:0000313" key="5">
    <source>
        <dbReference type="Proteomes" id="UP000185221"/>
    </source>
</evidence>
<dbReference type="EMBL" id="FSRC01000001">
    <property type="protein sequence ID" value="SIN70086.1"/>
    <property type="molecule type" value="Genomic_DNA"/>
</dbReference>
<comment type="pathway">
    <text evidence="1">Cofactor biosynthesis; thiamine diphosphate biosynthesis.</text>
</comment>
<evidence type="ECO:0000256" key="2">
    <source>
        <dbReference type="ARBA" id="ARBA00022977"/>
    </source>
</evidence>
<reference evidence="5" key="1">
    <citation type="submission" date="2016-11" db="EMBL/GenBank/DDBJ databases">
        <authorList>
            <person name="Varghese N."/>
            <person name="Submissions S."/>
        </authorList>
    </citation>
    <scope>NUCLEOTIDE SEQUENCE [LARGE SCALE GENOMIC DNA]</scope>
    <source>
        <strain evidence="5">DSM 15292</strain>
    </source>
</reference>
<gene>
    <name evidence="4" type="ORF">SAMN05444394_0899</name>
</gene>
<proteinExistence type="predicted"/>